<feature type="binding site" evidence="5">
    <location>
        <position position="375"/>
    </location>
    <ligand>
        <name>pyridoxal 5'-phosphate</name>
        <dbReference type="ChEBI" id="CHEBI:597326"/>
    </ligand>
</feature>
<keyword evidence="5 8" id="KW-0457">Lysine biosynthesis</keyword>
<dbReference type="UniPathway" id="UPA00034">
    <property type="reaction ID" value="UER00027"/>
</dbReference>
<keyword evidence="3 5" id="KW-0663">Pyridoxal phosphate</keyword>
<dbReference type="NCBIfam" id="TIGR01048">
    <property type="entry name" value="lysA"/>
    <property type="match status" value="1"/>
</dbReference>
<accession>A0A5A7MMA8</accession>
<dbReference type="RefSeq" id="WP_149999708.1">
    <property type="nucleotide sequence ID" value="NZ_BKCL01000002.1"/>
</dbReference>
<protein>
    <recommendedName>
        <fullName evidence="5 6">Diaminopimelate decarboxylase</fullName>
        <shortName evidence="5">DAP decarboxylase</shortName>
        <shortName evidence="5">DAPDC</shortName>
        <ecNumber evidence="5 6">4.1.1.20</ecNumber>
    </recommendedName>
</protein>
<evidence type="ECO:0000313" key="11">
    <source>
        <dbReference type="EMBL" id="GEQ97152.1"/>
    </source>
</evidence>
<dbReference type="HAMAP" id="MF_02120">
    <property type="entry name" value="LysA"/>
    <property type="match status" value="1"/>
</dbReference>
<comment type="subunit">
    <text evidence="5">Homodimer.</text>
</comment>
<comment type="cofactor">
    <cofactor evidence="1 5 7 8">
        <name>pyridoxal 5'-phosphate</name>
        <dbReference type="ChEBI" id="CHEBI:597326"/>
    </cofactor>
</comment>
<name>A0A5A7MV80_9PROT</name>
<accession>A0A5A7MV80</accession>
<comment type="similarity">
    <text evidence="5">Belongs to the Orn/Lys/Arg decarboxylase class-II family. LysA subfamily.</text>
</comment>
<dbReference type="EMBL" id="BKCL01000002">
    <property type="protein sequence ID" value="GEQ97152.1"/>
    <property type="molecule type" value="Genomic_DNA"/>
</dbReference>
<keyword evidence="2 5" id="KW-0210">Decarboxylase</keyword>
<evidence type="ECO:0000256" key="1">
    <source>
        <dbReference type="ARBA" id="ARBA00001933"/>
    </source>
</evidence>
<dbReference type="CDD" id="cd06828">
    <property type="entry name" value="PLPDE_III_DapDC"/>
    <property type="match status" value="1"/>
</dbReference>
<dbReference type="InterPro" id="IPR029066">
    <property type="entry name" value="PLP-binding_barrel"/>
</dbReference>
<dbReference type="AlphaFoldDB" id="A0A5A7MV80"/>
<dbReference type="EMBL" id="BKCM01000001">
    <property type="protein sequence ID" value="GEQ99484.1"/>
    <property type="molecule type" value="Genomic_DNA"/>
</dbReference>
<dbReference type="PANTHER" id="PTHR43727:SF2">
    <property type="entry name" value="GROUP IV DECARBOXYLASE"/>
    <property type="match status" value="1"/>
</dbReference>
<dbReference type="EC" id="4.1.1.20" evidence="5 6"/>
<evidence type="ECO:0000256" key="4">
    <source>
        <dbReference type="ARBA" id="ARBA00023239"/>
    </source>
</evidence>
<evidence type="ECO:0000256" key="7">
    <source>
        <dbReference type="PIRSR" id="PIRSR600183-50"/>
    </source>
</evidence>
<dbReference type="Gene3D" id="2.40.37.10">
    <property type="entry name" value="Lyase, Ornithine Decarboxylase, Chain A, domain 1"/>
    <property type="match status" value="1"/>
</dbReference>
<dbReference type="InterPro" id="IPR022643">
    <property type="entry name" value="De-COase2_C"/>
</dbReference>
<evidence type="ECO:0000313" key="13">
    <source>
        <dbReference type="Proteomes" id="UP000322084"/>
    </source>
</evidence>
<dbReference type="GO" id="GO:0009089">
    <property type="term" value="P:lysine biosynthetic process via diaminopimelate"/>
    <property type="evidence" value="ECO:0007669"/>
    <property type="project" value="UniProtKB-UniRule"/>
</dbReference>
<comment type="function">
    <text evidence="5">Specifically catalyzes the decarboxylation of meso-diaminopimelate (meso-DAP) to L-lysine.</text>
</comment>
<feature type="binding site" evidence="5">
    <location>
        <position position="314"/>
    </location>
    <ligand>
        <name>substrate</name>
    </ligand>
</feature>
<feature type="modified residue" description="N6-(pyridoxal phosphate)lysine" evidence="5 7">
    <location>
        <position position="60"/>
    </location>
</feature>
<dbReference type="Pfam" id="PF02784">
    <property type="entry name" value="Orn_Arg_deC_N"/>
    <property type="match status" value="1"/>
</dbReference>
<evidence type="ECO:0000313" key="12">
    <source>
        <dbReference type="EMBL" id="GEQ99484.1"/>
    </source>
</evidence>
<dbReference type="Pfam" id="PF00278">
    <property type="entry name" value="Orn_DAP_Arg_deC"/>
    <property type="match status" value="1"/>
</dbReference>
<feature type="active site" description="Proton donor" evidence="7">
    <location>
        <position position="346"/>
    </location>
</feature>
<evidence type="ECO:0000256" key="2">
    <source>
        <dbReference type="ARBA" id="ARBA00022793"/>
    </source>
</evidence>
<feature type="binding site" evidence="5">
    <location>
        <position position="278"/>
    </location>
    <ligand>
        <name>substrate</name>
    </ligand>
</feature>
<keyword evidence="4 5" id="KW-0456">Lyase</keyword>
<comment type="catalytic activity">
    <reaction evidence="5 8">
        <text>meso-2,6-diaminopimelate + H(+) = L-lysine + CO2</text>
        <dbReference type="Rhea" id="RHEA:15101"/>
        <dbReference type="ChEBI" id="CHEBI:15378"/>
        <dbReference type="ChEBI" id="CHEBI:16526"/>
        <dbReference type="ChEBI" id="CHEBI:32551"/>
        <dbReference type="ChEBI" id="CHEBI:57791"/>
        <dbReference type="EC" id="4.1.1.20"/>
    </reaction>
</comment>
<reference evidence="13 14" key="1">
    <citation type="submission" date="2019-09" db="EMBL/GenBank/DDBJ databases">
        <title>NBRP : Genome information of microbial organism related human and environment.</title>
        <authorList>
            <person name="Hattori M."/>
            <person name="Oshima K."/>
            <person name="Inaba H."/>
            <person name="Suda W."/>
            <person name="Sakamoto M."/>
            <person name="Iino T."/>
            <person name="Kitahara M."/>
            <person name="Oshida Y."/>
            <person name="Iida T."/>
            <person name="Kudo T."/>
            <person name="Itoh T."/>
            <person name="Ohkuma M."/>
        </authorList>
    </citation>
    <scope>NUCLEOTIDE SEQUENCE [LARGE SCALE GENOMIC DNA]</scope>
    <source>
        <strain evidence="11 13">Hi-2</strain>
        <strain evidence="12 14">Mie-1</strain>
    </source>
</reference>
<dbReference type="PRINTS" id="PR01181">
    <property type="entry name" value="DAPDCRBXLASE"/>
</dbReference>
<dbReference type="SUPFAM" id="SSF51419">
    <property type="entry name" value="PLP-binding barrel"/>
    <property type="match status" value="1"/>
</dbReference>
<evidence type="ECO:0000256" key="5">
    <source>
        <dbReference type="HAMAP-Rule" id="MF_02120"/>
    </source>
</evidence>
<gene>
    <name evidence="5 12" type="primary">lysA</name>
    <name evidence="11" type="ORF">JCM17844_07890</name>
    <name evidence="12" type="ORF">JCM17845_01080</name>
</gene>
<evidence type="ECO:0000259" key="9">
    <source>
        <dbReference type="Pfam" id="PF00278"/>
    </source>
</evidence>
<dbReference type="InterPro" id="IPR022644">
    <property type="entry name" value="De-COase2_N"/>
</dbReference>
<comment type="caution">
    <text evidence="12">The sequence shown here is derived from an EMBL/GenBank/DDBJ whole genome shotgun (WGS) entry which is preliminary data.</text>
</comment>
<proteinExistence type="inferred from homology"/>
<dbReference type="FunFam" id="3.20.20.10:FF:000003">
    <property type="entry name" value="Diaminopimelate decarboxylase"/>
    <property type="match status" value="1"/>
</dbReference>
<organism evidence="12 14">
    <name type="scientific">Iodidimonas gelatinilytica</name>
    <dbReference type="NCBI Taxonomy" id="1236966"/>
    <lineage>
        <taxon>Bacteria</taxon>
        <taxon>Pseudomonadati</taxon>
        <taxon>Pseudomonadota</taxon>
        <taxon>Alphaproteobacteria</taxon>
        <taxon>Iodidimonadales</taxon>
        <taxon>Iodidimonadaceae</taxon>
        <taxon>Iodidimonas</taxon>
    </lineage>
</organism>
<feature type="binding site" evidence="5">
    <location>
        <position position="375"/>
    </location>
    <ligand>
        <name>substrate</name>
    </ligand>
</feature>
<dbReference type="Gene3D" id="3.20.20.10">
    <property type="entry name" value="Alanine racemase"/>
    <property type="match status" value="1"/>
</dbReference>
<feature type="domain" description="Orn/DAP/Arg decarboxylase 2 N-terminal" evidence="10">
    <location>
        <begin position="35"/>
        <end position="281"/>
    </location>
</feature>
<dbReference type="Proteomes" id="UP000325187">
    <property type="component" value="Unassembled WGS sequence"/>
</dbReference>
<keyword evidence="14" id="KW-1185">Reference proteome</keyword>
<feature type="binding site" evidence="5">
    <location>
        <position position="347"/>
    </location>
    <ligand>
        <name>substrate</name>
    </ligand>
</feature>
<dbReference type="InterPro" id="IPR022653">
    <property type="entry name" value="De-COase2_pyr-phos_BS"/>
</dbReference>
<feature type="domain" description="Orn/DAP/Arg decarboxylase 2 C-terminal" evidence="9">
    <location>
        <begin position="30"/>
        <end position="373"/>
    </location>
</feature>
<dbReference type="GO" id="GO:0008836">
    <property type="term" value="F:diaminopimelate decarboxylase activity"/>
    <property type="evidence" value="ECO:0007669"/>
    <property type="project" value="UniProtKB-UniRule"/>
</dbReference>
<dbReference type="PROSITE" id="PS00878">
    <property type="entry name" value="ODR_DC_2_1"/>
    <property type="match status" value="1"/>
</dbReference>
<keyword evidence="5" id="KW-0028">Amino-acid biosynthesis</keyword>
<comment type="pathway">
    <text evidence="5 8">Amino-acid biosynthesis; L-lysine biosynthesis via DAP pathway; L-lysine from DL-2,6-diaminopimelate: step 1/1.</text>
</comment>
<feature type="binding site" evidence="5">
    <location>
        <begin position="275"/>
        <end position="278"/>
    </location>
    <ligand>
        <name>pyridoxal 5'-phosphate</name>
        <dbReference type="ChEBI" id="CHEBI:597326"/>
    </ligand>
</feature>
<feature type="binding site" evidence="5">
    <location>
        <position position="318"/>
    </location>
    <ligand>
        <name>substrate</name>
    </ligand>
</feature>
<dbReference type="PRINTS" id="PR01179">
    <property type="entry name" value="ODADCRBXLASE"/>
</dbReference>
<dbReference type="Proteomes" id="UP000322084">
    <property type="component" value="Unassembled WGS sequence"/>
</dbReference>
<evidence type="ECO:0000256" key="6">
    <source>
        <dbReference type="NCBIfam" id="TIGR01048"/>
    </source>
</evidence>
<sequence>MDHFQYHEGQLHAEDVALSRISKEVGTPVYVYSAATLERHFRVFDDALSGTDHLTCFAVKANSNLSVLATLARLGCGADVVSGGELTRALRAGIPPQRIVFSGVGKTADEMAMALAAGIHQFNVESEPELDALSQMAVSLGQRAPVALRINPDVDAKTHAKISTGRAENKFGIAWDRARETYAHARSLPGIDIVGIDVHIGSQLTDLGPFRAAFDRVAELVAALRADGHKIARLDLGGGLGIPYEPGQPAPPSPQDYGLMVKEVASGLGCQIITEPGRLIAGNAGVLLSKVIYVKEGEARRFVILDAAMNDLLRPAMYDAYHAIAPVMEAALDAPTMPADFVGPVCETGDSFAKGRETTAVKAGDLVVMRSAGAYGAVMASSYNSRSLVPEVLVNGHEYAVIRPRVEVEDLLALDRVAPWLDMDSKTDKA</sequence>
<dbReference type="GO" id="GO:0030170">
    <property type="term" value="F:pyridoxal phosphate binding"/>
    <property type="evidence" value="ECO:0007669"/>
    <property type="project" value="UniProtKB-UniRule"/>
</dbReference>
<evidence type="ECO:0000313" key="14">
    <source>
        <dbReference type="Proteomes" id="UP000325187"/>
    </source>
</evidence>
<dbReference type="InterPro" id="IPR009006">
    <property type="entry name" value="Ala_racemase/Decarboxylase_C"/>
</dbReference>
<feature type="binding site" evidence="5">
    <location>
        <position position="239"/>
    </location>
    <ligand>
        <name>pyridoxal 5'-phosphate</name>
        <dbReference type="ChEBI" id="CHEBI:597326"/>
    </ligand>
</feature>
<dbReference type="InterPro" id="IPR002986">
    <property type="entry name" value="DAP_deCOOHase_LysA"/>
</dbReference>
<dbReference type="PANTHER" id="PTHR43727">
    <property type="entry name" value="DIAMINOPIMELATE DECARBOXYLASE"/>
    <property type="match status" value="1"/>
</dbReference>
<evidence type="ECO:0000256" key="3">
    <source>
        <dbReference type="ARBA" id="ARBA00022898"/>
    </source>
</evidence>
<evidence type="ECO:0000259" key="10">
    <source>
        <dbReference type="Pfam" id="PF02784"/>
    </source>
</evidence>
<dbReference type="SUPFAM" id="SSF50621">
    <property type="entry name" value="Alanine racemase C-terminal domain-like"/>
    <property type="match status" value="1"/>
</dbReference>
<dbReference type="InterPro" id="IPR000183">
    <property type="entry name" value="Orn/DAP/Arg_de-COase"/>
</dbReference>
<evidence type="ECO:0000256" key="8">
    <source>
        <dbReference type="RuleBase" id="RU003738"/>
    </source>
</evidence>